<protein>
    <recommendedName>
        <fullName evidence="2">Heterokaryon incompatibility domain-containing protein</fullName>
    </recommendedName>
</protein>
<evidence type="ECO:0000313" key="3">
    <source>
        <dbReference type="EMBL" id="CAG8961765.1"/>
    </source>
</evidence>
<dbReference type="Proteomes" id="UP000696280">
    <property type="component" value="Unassembled WGS sequence"/>
</dbReference>
<dbReference type="PANTHER" id="PTHR33112:SF1">
    <property type="entry name" value="HETEROKARYON INCOMPATIBILITY DOMAIN-CONTAINING PROTEIN"/>
    <property type="match status" value="1"/>
</dbReference>
<feature type="domain" description="Heterokaryon incompatibility" evidence="2">
    <location>
        <begin position="216"/>
        <end position="353"/>
    </location>
</feature>
<name>A0A9N9L7D0_9HELO</name>
<feature type="region of interest" description="Disordered" evidence="1">
    <location>
        <begin position="1"/>
        <end position="27"/>
    </location>
</feature>
<keyword evidence="4" id="KW-1185">Reference proteome</keyword>
<reference evidence="3" key="1">
    <citation type="submission" date="2021-07" db="EMBL/GenBank/DDBJ databases">
        <authorList>
            <person name="Durling M."/>
        </authorList>
    </citation>
    <scope>NUCLEOTIDE SEQUENCE</scope>
</reference>
<accession>A0A9N9L7D0</accession>
<sequence>MPLHDENQAVNGGDENVDAAPSSSNDVLASTIPSEAMDELCSRCSSLDVLSFFNDSKYEDRLASELRWQGMVVENLGQSSAALRASSCAVCKLFGMVAHSEKEGEINHAPCQLKLHGVRHGALISKRLLSVSKKRHLVGGYVGLAIPDITKKPEAFGVRCLDEYSFDFTIADRWLKFCQLRHGSICQPEAASKINLLRVIDCRSSTVVYAAKDCQYVALSYVWGKALSSGSECSSSFELNKLAPKVILDSIKVVKGLGLRYLWVDRYCIDQSNDIEKHNQIRQMDIIYASAQFTIIAAASGDPNHGLPGVTGTPRIPQPAATIENEKVVSLLASPDILLSRSKWATRGWTFQEGLLSKRRLVFCREQVFFECNTMLCFETLNMPLNHMSDRHMQYFKKVFSPDGAFKTKSIGDPRSFMKYVREFTGRQLSYETDALKAMRGVFSVFEKSSPPVFQLNGVPFITSNTTRDLKIFTASSGFLIGLLWWHSNAQECRRRDIFPSWSWAGWSGQTEGSFRITFVERMKFDAQISVELPDKSLRPFPQQRNQIPTFLAKAHEARFIHLTAKTSAVKIVEDANRRDNQVSYAALLVGDEKINIVISFYPDEIIQSEKGLSCAPSEKDLTAVILAPSNFDAIPYHMSVLVVKPSICGEYMERVGVCDSFGYKPPSMRRRDRIKYVKGLKGWFDRRPVEKIRLG</sequence>
<dbReference type="EMBL" id="CAJVRL010000115">
    <property type="protein sequence ID" value="CAG8961765.1"/>
    <property type="molecule type" value="Genomic_DNA"/>
</dbReference>
<evidence type="ECO:0000256" key="1">
    <source>
        <dbReference type="SAM" id="MobiDB-lite"/>
    </source>
</evidence>
<gene>
    <name evidence="3" type="ORF">HYFRA_00006308</name>
</gene>
<dbReference type="InterPro" id="IPR010730">
    <property type="entry name" value="HET"/>
</dbReference>
<dbReference type="Pfam" id="PF06985">
    <property type="entry name" value="HET"/>
    <property type="match status" value="1"/>
</dbReference>
<evidence type="ECO:0000259" key="2">
    <source>
        <dbReference type="Pfam" id="PF06985"/>
    </source>
</evidence>
<proteinExistence type="predicted"/>
<evidence type="ECO:0000313" key="4">
    <source>
        <dbReference type="Proteomes" id="UP000696280"/>
    </source>
</evidence>
<dbReference type="AlphaFoldDB" id="A0A9N9L7D0"/>
<comment type="caution">
    <text evidence="3">The sequence shown here is derived from an EMBL/GenBank/DDBJ whole genome shotgun (WGS) entry which is preliminary data.</text>
</comment>
<dbReference type="OrthoDB" id="5428863at2759"/>
<dbReference type="PANTHER" id="PTHR33112">
    <property type="entry name" value="DOMAIN PROTEIN, PUTATIVE-RELATED"/>
    <property type="match status" value="1"/>
</dbReference>
<organism evidence="3 4">
    <name type="scientific">Hymenoscyphus fraxineus</name>
    <dbReference type="NCBI Taxonomy" id="746836"/>
    <lineage>
        <taxon>Eukaryota</taxon>
        <taxon>Fungi</taxon>
        <taxon>Dikarya</taxon>
        <taxon>Ascomycota</taxon>
        <taxon>Pezizomycotina</taxon>
        <taxon>Leotiomycetes</taxon>
        <taxon>Helotiales</taxon>
        <taxon>Helotiaceae</taxon>
        <taxon>Hymenoscyphus</taxon>
    </lineage>
</organism>